<feature type="domain" description="Hint" evidence="4">
    <location>
        <begin position="969"/>
        <end position="1014"/>
    </location>
</feature>
<dbReference type="Gene3D" id="2.170.16.10">
    <property type="entry name" value="Hedgehog/Intein (Hint) domain"/>
    <property type="match status" value="2"/>
</dbReference>
<evidence type="ECO:0000313" key="5">
    <source>
        <dbReference type="EMBL" id="OHA43720.1"/>
    </source>
</evidence>
<dbReference type="PRINTS" id="PR00379">
    <property type="entry name" value="INTEIN"/>
</dbReference>
<dbReference type="Pfam" id="PF14890">
    <property type="entry name" value="Intein_splicing"/>
    <property type="match status" value="1"/>
</dbReference>
<dbReference type="InterPro" id="IPR036844">
    <property type="entry name" value="Hint_dom_sf"/>
</dbReference>
<dbReference type="SMART" id="SM00305">
    <property type="entry name" value="HintC"/>
    <property type="match status" value="1"/>
</dbReference>
<reference evidence="5 6" key="1">
    <citation type="journal article" date="2016" name="Nat. Commun.">
        <title>Thousands of microbial genomes shed light on interconnected biogeochemical processes in an aquifer system.</title>
        <authorList>
            <person name="Anantharaman K."/>
            <person name="Brown C.T."/>
            <person name="Hug L.A."/>
            <person name="Sharon I."/>
            <person name="Castelle C.J."/>
            <person name="Probst A.J."/>
            <person name="Thomas B.C."/>
            <person name="Singh A."/>
            <person name="Wilkins M.J."/>
            <person name="Karaoz U."/>
            <person name="Brodie E.L."/>
            <person name="Williams K.H."/>
            <person name="Hubbard S.S."/>
            <person name="Banfield J.F."/>
        </authorList>
    </citation>
    <scope>NUCLEOTIDE SEQUENCE [LARGE SCALE GENOMIC DNA]</scope>
</reference>
<evidence type="ECO:0000256" key="2">
    <source>
        <dbReference type="ARBA" id="ARBA00023000"/>
    </source>
</evidence>
<keyword evidence="2" id="KW-0651">Protein splicing</keyword>
<dbReference type="InterPro" id="IPR047140">
    <property type="entry name" value="LabA"/>
</dbReference>
<comment type="caution">
    <text evidence="5">The sequence shown here is derived from an EMBL/GenBank/DDBJ whole genome shotgun (WGS) entry which is preliminary data.</text>
</comment>
<accession>A0A1G2P5X8</accession>
<dbReference type="InterPro" id="IPR013783">
    <property type="entry name" value="Ig-like_fold"/>
</dbReference>
<dbReference type="InterPro" id="IPR032179">
    <property type="entry name" value="Cry22Aa_Ig-like"/>
</dbReference>
<dbReference type="CDD" id="cd00081">
    <property type="entry name" value="Hint"/>
    <property type="match status" value="2"/>
</dbReference>
<dbReference type="Gene3D" id="3.40.50.1010">
    <property type="entry name" value="5'-nuclease"/>
    <property type="match status" value="1"/>
</dbReference>
<evidence type="ECO:0000256" key="3">
    <source>
        <dbReference type="SAM" id="MobiDB-lite"/>
    </source>
</evidence>
<dbReference type="GO" id="GO:0016539">
    <property type="term" value="P:intein-mediated protein splicing"/>
    <property type="evidence" value="ECO:0007669"/>
    <property type="project" value="InterPro"/>
</dbReference>
<protein>
    <recommendedName>
        <fullName evidence="4">Hint domain-containing protein</fullName>
    </recommendedName>
</protein>
<dbReference type="NCBIfam" id="TIGR01443">
    <property type="entry name" value="intein_Cterm"/>
    <property type="match status" value="1"/>
</dbReference>
<dbReference type="InterPro" id="IPR030934">
    <property type="entry name" value="Intein_C"/>
</dbReference>
<dbReference type="InterPro" id="IPR003586">
    <property type="entry name" value="Hint_dom_C"/>
</dbReference>
<dbReference type="InterPro" id="IPR006141">
    <property type="entry name" value="Intein_N"/>
</dbReference>
<feature type="region of interest" description="Disordered" evidence="3">
    <location>
        <begin position="1957"/>
        <end position="1993"/>
    </location>
</feature>
<feature type="compositionally biased region" description="Low complexity" evidence="3">
    <location>
        <begin position="1832"/>
        <end position="1856"/>
    </location>
</feature>
<dbReference type="PANTHER" id="PTHR35458">
    <property type="entry name" value="SLR0755 PROTEIN"/>
    <property type="match status" value="1"/>
</dbReference>
<dbReference type="PROSITE" id="PS50817">
    <property type="entry name" value="INTEIN_N_TER"/>
    <property type="match status" value="1"/>
</dbReference>
<evidence type="ECO:0000256" key="1">
    <source>
        <dbReference type="ARBA" id="ARBA00022813"/>
    </source>
</evidence>
<dbReference type="STRING" id="1802333.A3G03_02610"/>
<organism evidence="5 6">
    <name type="scientific">Candidatus Taylorbacteria bacterium RIFCSPLOWO2_12_FULL_44_15c</name>
    <dbReference type="NCBI Taxonomy" id="1802333"/>
    <lineage>
        <taxon>Bacteria</taxon>
        <taxon>Candidatus Tayloriibacteriota</taxon>
    </lineage>
</organism>
<dbReference type="PROSITE" id="PS50818">
    <property type="entry name" value="INTEIN_C_TER"/>
    <property type="match status" value="1"/>
</dbReference>
<proteinExistence type="predicted"/>
<dbReference type="GO" id="GO:0004540">
    <property type="term" value="F:RNA nuclease activity"/>
    <property type="evidence" value="ECO:0007669"/>
    <property type="project" value="InterPro"/>
</dbReference>
<evidence type="ECO:0000259" key="4">
    <source>
        <dbReference type="SMART" id="SM00305"/>
    </source>
</evidence>
<feature type="region of interest" description="Disordered" evidence="3">
    <location>
        <begin position="1832"/>
        <end position="1857"/>
    </location>
</feature>
<dbReference type="InterPro" id="IPR006142">
    <property type="entry name" value="INTEIN"/>
</dbReference>
<gene>
    <name evidence="5" type="ORF">A3G03_02610</name>
</gene>
<dbReference type="SUPFAM" id="SSF51294">
    <property type="entry name" value="Hedgehog/intein (Hint) domain"/>
    <property type="match status" value="2"/>
</dbReference>
<dbReference type="CDD" id="cd10911">
    <property type="entry name" value="PIN_LabA"/>
    <property type="match status" value="1"/>
</dbReference>
<evidence type="ECO:0000313" key="6">
    <source>
        <dbReference type="Proteomes" id="UP000176355"/>
    </source>
</evidence>
<dbReference type="EMBL" id="MHSL01000019">
    <property type="protein sequence ID" value="OHA43720.1"/>
    <property type="molecule type" value="Genomic_DNA"/>
</dbReference>
<dbReference type="Proteomes" id="UP000176355">
    <property type="component" value="Unassembled WGS sequence"/>
</dbReference>
<dbReference type="Pfam" id="PF16403">
    <property type="entry name" value="Bact_surface_Ig-like"/>
    <property type="match status" value="1"/>
</dbReference>
<name>A0A1G2P5X8_9BACT</name>
<keyword evidence="1" id="KW-0068">Autocatalytic cleavage</keyword>
<sequence length="1993" mass="210292">MPKNEFILAGKKFITSKKAALLFGYTQDYVGQLCRGGKVDARRIGRTWYVCEKSILEHKKLYGAPARKKEEIAPKEIKKVPVVGGGALPIKSTAPKIGFDRTSGPIIPIIREVPAVGELKYEKETLPFLPEIGRADFTAPKKVVSQFFKKSLGFVLALVLVVGGYANRTEIVAEAARGFRAAQDKVVATIQKIQRLRLAEVRKAKPLGFIFDQKPKLSWVDSKINAEQVAKIFGSTGFVDGDKLVQAVSGAVKLASFDYFENLVSVPKIYSEEYIASEKLLALVEKVLPDKQRIALESVAKTTYNELHPIFQKTSRFIASLFGKQTNVYLAVDNSQTSAKISTNATTTVQTKTVVLSPRNVIQEITKNISYVGISREEFESRLRDIAAKFFSETSRLSTATASNNTYINNVYNTVAGSNNLDMLHKVTISDSSIFTGGTVTGSTITDSPISGSTGSFTTLSASGDTSLATTSVNGSLTLSQITVPAVTTNQLYNVAGSIYWNGIALGAGGGVGWATSTANSESIYFYGLSNVGIGTTSPYAKLSVAGNGAFWNNSSTAIPLDIYGFYNQTANLFRVSSSTATATTTAFVIDSNGKVGVGTSTPGTDFAVQGGLLASGVANLMTHCVTGDTKLRRRRRKRKNKRLNLSSDLRFNLEDEKGSTFSRGGDDDYLYDEVMIKDIEAGDEIQTLDQKTGALVWRKVKGVAFMGTKPIFKLTTASGKTIRTTAEHPYFVREVKKDAPKKKPKLGIFYDNSNMFYAQKAAGWKVDIKKLKESLGAMFEVKFFNFYTALPKEGDPALAGTLDYLKTFEKEISLKTKLLKYIKTKKEINGKIVEVMEKKGDMDVDITLDVTKAIDTLDALLIVSGDSDLLPLKNYSLDKGKKIAFAGYENNMAWELRRILHAYLDDYEGELALLSPANNADKKQAPSTGLGVALWQALYAKPPSVSSGGVWKKVSGLRQGQEIAVLRGKRTVWDTITTIESMPAEDVYDIEVEGTHNFIGNSIVAHNTYVGGNLTTAGSFTLNSEAFTDLTGSGLTNTGGVLSLDTSSGIIAHDWKQQTDTFSVNALTPTTTIPIWIKSTATSSFAGGIESWSKIGAPYFNATSTTATSTFSGGLVVNGTGVMLNQGTPANTLVTTAGGNVGIGMTAPATKLEITSSDATILKASRSGTSGYIELRSGTGITTKFQPRILGVEDSDGTGLDTFAWEMVGQVDADTAGGLPAISFDGRNSSSALANRPIWGVGSYVGSLSDYKVLVSASGNVGIGTTSPYAKLSVEGSSALGNSALAGYFTATTTATSTFAGGLSAKVLNTTNATSTLTGLIVSSSGLQVSNLICNGLGNSGKLTTDALGNVFCAADVSGAGGGAEYDWKQQTDTFSVNALTPTTTIPIWIKSTATSSFAGGIEAWGKIGAPYFNATSTTATSTFAGGALFATGGGNVGIGTTSPYATLTVHGEAVALNFTATSTTATSTFQGGMSLTDGAFRHYTSGVTQVDNLELGNIAFDTNAGWVTWVDLPINSSAPSGTSEAFSATLQGEQVFTVYGEANGSGVITKTRAVVGTSTAAVLTSANIPYGSLIVADGALCVDDGGASNCDDGALTRGNIYAESTSIGLIDLAENYPTKDEMLSAGDLVMLDQDNPVFVKRYQTNEASSTSPVLLGVISTAPGVLLGSFGNALYSEEIKVPVVLAGRVPVKVNLDGGEIAIGDRIGPSFVSGIGAKATTSGQTLGVALEPFTATSTNTSIMVFIDRQFNFVGEDLSDIESLVASTTSALAESPSFIEKVALKVLDYLSSIGTRIAQGLLQVKKLVVDDELCIGGTCVNEAQLAALLSNSQVPSSNNQTNPNNQNPNNQTGPTITIQGNNPAEIEVGATYVDLGVIARDSNGNDLSVRNFVNGVQVVQISLDTSTSTSYTIDYSATDNNSLTATSTRIVNIIASQDFTANEANAAIEAVPDIATTTPPVVETPVPEPILEPVAEPEATTTDGGDTAITTSSQ</sequence>
<dbReference type="PANTHER" id="PTHR35458:SF8">
    <property type="entry name" value="SLR0650 PROTEIN"/>
    <property type="match status" value="1"/>
</dbReference>
<dbReference type="Gene3D" id="2.60.40.10">
    <property type="entry name" value="Immunoglobulins"/>
    <property type="match status" value="1"/>
</dbReference>